<name>A0A0D8ZN77_9CYAN</name>
<gene>
    <name evidence="1" type="ORF">UH38_19105</name>
</gene>
<keyword evidence="1" id="KW-0132">Cell division</keyword>
<dbReference type="PATRIC" id="fig|1618023.3.peg.1824"/>
<comment type="caution">
    <text evidence="1">The sequence shown here is derived from an EMBL/GenBank/DDBJ whole genome shotgun (WGS) entry which is preliminary data.</text>
</comment>
<dbReference type="EMBL" id="JYON01000025">
    <property type="protein sequence ID" value="KJH70258.1"/>
    <property type="molecule type" value="Genomic_DNA"/>
</dbReference>
<dbReference type="Proteomes" id="UP000032452">
    <property type="component" value="Unassembled WGS sequence"/>
</dbReference>
<dbReference type="SUPFAM" id="SSF52540">
    <property type="entry name" value="P-loop containing nucleoside triphosphate hydrolases"/>
    <property type="match status" value="1"/>
</dbReference>
<evidence type="ECO:0000313" key="1">
    <source>
        <dbReference type="EMBL" id="KJH70258.1"/>
    </source>
</evidence>
<keyword evidence="2" id="KW-1185">Reference proteome</keyword>
<organism evidence="1 2">
    <name type="scientific">Aliterella atlantica CENA595</name>
    <dbReference type="NCBI Taxonomy" id="1618023"/>
    <lineage>
        <taxon>Bacteria</taxon>
        <taxon>Bacillati</taxon>
        <taxon>Cyanobacteriota</taxon>
        <taxon>Cyanophyceae</taxon>
        <taxon>Chroococcidiopsidales</taxon>
        <taxon>Aliterellaceae</taxon>
        <taxon>Aliterella</taxon>
    </lineage>
</organism>
<evidence type="ECO:0000313" key="2">
    <source>
        <dbReference type="Proteomes" id="UP000032452"/>
    </source>
</evidence>
<dbReference type="STRING" id="1618023.UH38_19105"/>
<reference evidence="1 2" key="1">
    <citation type="submission" date="2015-02" db="EMBL/GenBank/DDBJ databases">
        <title>Draft genome of a novel marine cyanobacterium (Chroococcales) isolated from South Atlantic Ocean.</title>
        <authorList>
            <person name="Rigonato J."/>
            <person name="Alvarenga D.O."/>
            <person name="Branco L.H."/>
            <person name="Varani A.M."/>
            <person name="Brandini F.P."/>
            <person name="Fiore M.F."/>
        </authorList>
    </citation>
    <scope>NUCLEOTIDE SEQUENCE [LARGE SCALE GENOMIC DNA]</scope>
    <source>
        <strain evidence="1 2">CENA595</strain>
    </source>
</reference>
<proteinExistence type="predicted"/>
<dbReference type="GO" id="GO:0051301">
    <property type="term" value="P:cell division"/>
    <property type="evidence" value="ECO:0007669"/>
    <property type="project" value="UniProtKB-KW"/>
</dbReference>
<keyword evidence="1" id="KW-0131">Cell cycle</keyword>
<dbReference type="OrthoDB" id="9806951at2"/>
<protein>
    <submittedName>
        <fullName evidence="1">Cell division protein FtsK</fullName>
    </submittedName>
</protein>
<dbReference type="InterPro" id="IPR051162">
    <property type="entry name" value="T4SS_component"/>
</dbReference>
<dbReference type="PANTHER" id="PTHR30121:SF6">
    <property type="entry name" value="SLR6007 PROTEIN"/>
    <property type="match status" value="1"/>
</dbReference>
<dbReference type="AlphaFoldDB" id="A0A0D8ZN77"/>
<dbReference type="Gene3D" id="3.40.50.300">
    <property type="entry name" value="P-loop containing nucleotide triphosphate hydrolases"/>
    <property type="match status" value="1"/>
</dbReference>
<dbReference type="InterPro" id="IPR027417">
    <property type="entry name" value="P-loop_NTPase"/>
</dbReference>
<accession>A0A0D8ZN77</accession>
<dbReference type="PANTHER" id="PTHR30121">
    <property type="entry name" value="UNCHARACTERIZED PROTEIN YJGR-RELATED"/>
    <property type="match status" value="1"/>
</dbReference>
<sequence>MFSRKEKPLPQAVLKPVDTTTLSKQIESGDGIHLGNGCYWNPEALPNGHIVAIGASGSGKTQTLKAIAYGLSRTYPDMQVILIDFHGDQKVLGETIYPLHMASPYGINPLLVNLDPEGGGPNLQAIAVAAVLKKALQLGPIQEGLMLDILAECYKRRSVFQEAPETWRNDPPNFDDVQQAIESRITYGCKDSQKLKLKLAATFQYGIFSRPTFPLEQKLIRIDLCKLPPALGAIAAESLARQLMDSHRLMGEIEGKLPRTYLFIDEAKEMPKVSGSACDRIIADGRKYGLALALASQSERHLSLDVIGNSASKIVLPVDQTEVKRVSNKFRFAEGKVAGLAPLNALCRFGAHAEQVSILPYYQRVQIHE</sequence>
<dbReference type="RefSeq" id="WP_045056280.1">
    <property type="nucleotide sequence ID" value="NZ_CAWMDP010000018.1"/>
</dbReference>